<dbReference type="SUPFAM" id="SSF47459">
    <property type="entry name" value="HLH, helix-loop-helix DNA-binding domain"/>
    <property type="match status" value="1"/>
</dbReference>
<organism evidence="8 9">
    <name type="scientific">Pisum sativum</name>
    <name type="common">Garden pea</name>
    <name type="synonym">Lathyrus oleraceus</name>
    <dbReference type="NCBI Taxonomy" id="3888"/>
    <lineage>
        <taxon>Eukaryota</taxon>
        <taxon>Viridiplantae</taxon>
        <taxon>Streptophyta</taxon>
        <taxon>Embryophyta</taxon>
        <taxon>Tracheophyta</taxon>
        <taxon>Spermatophyta</taxon>
        <taxon>Magnoliopsida</taxon>
        <taxon>eudicotyledons</taxon>
        <taxon>Gunneridae</taxon>
        <taxon>Pentapetalae</taxon>
        <taxon>rosids</taxon>
        <taxon>fabids</taxon>
        <taxon>Fabales</taxon>
        <taxon>Fabaceae</taxon>
        <taxon>Papilionoideae</taxon>
        <taxon>50 kb inversion clade</taxon>
        <taxon>NPAAA clade</taxon>
        <taxon>Hologalegina</taxon>
        <taxon>IRL clade</taxon>
        <taxon>Fabeae</taxon>
        <taxon>Lathyrus</taxon>
    </lineage>
</organism>
<evidence type="ECO:0000256" key="4">
    <source>
        <dbReference type="ARBA" id="ARBA00023163"/>
    </source>
</evidence>
<evidence type="ECO:0000256" key="6">
    <source>
        <dbReference type="SAM" id="MobiDB-lite"/>
    </source>
</evidence>
<dbReference type="AlphaFoldDB" id="A0A9D4WIN8"/>
<keyword evidence="9" id="KW-1185">Reference proteome</keyword>
<dbReference type="GO" id="GO:0046983">
    <property type="term" value="F:protein dimerization activity"/>
    <property type="evidence" value="ECO:0007669"/>
    <property type="project" value="InterPro"/>
</dbReference>
<evidence type="ECO:0000256" key="3">
    <source>
        <dbReference type="ARBA" id="ARBA00023125"/>
    </source>
</evidence>
<proteinExistence type="predicted"/>
<keyword evidence="2" id="KW-0805">Transcription regulation</keyword>
<evidence type="ECO:0000313" key="9">
    <source>
        <dbReference type="Proteomes" id="UP001058974"/>
    </source>
</evidence>
<dbReference type="Gene3D" id="4.10.280.10">
    <property type="entry name" value="Helix-loop-helix DNA-binding domain"/>
    <property type="match status" value="1"/>
</dbReference>
<dbReference type="Gramene" id="Psat06G0611300-T1">
    <property type="protein sequence ID" value="KAI5401515.1"/>
    <property type="gene ID" value="KIW84_066113"/>
</dbReference>
<sequence>MNDEALELPSSKAIPPSRSSSKKSRAAEFHNLSEKRRRSKINEKLKALQNLIPNSNKTDKASILHLVSLSGGSRPTTFSQTDLFNLDKGNTGFHNSVNAIASSANDECFAPPSFSFPEQGSISNQTVTANIANFDPSSSFQPSIKA</sequence>
<evidence type="ECO:0000313" key="8">
    <source>
        <dbReference type="EMBL" id="KAI5401515.1"/>
    </source>
</evidence>
<dbReference type="Proteomes" id="UP001058974">
    <property type="component" value="Chromosome 6"/>
</dbReference>
<feature type="domain" description="BHLH" evidence="7">
    <location>
        <begin position="25"/>
        <end position="74"/>
    </location>
</feature>
<dbReference type="InterPro" id="IPR036638">
    <property type="entry name" value="HLH_DNA-bd_sf"/>
</dbReference>
<evidence type="ECO:0000259" key="7">
    <source>
        <dbReference type="PROSITE" id="PS50888"/>
    </source>
</evidence>
<dbReference type="Pfam" id="PF00010">
    <property type="entry name" value="HLH"/>
    <property type="match status" value="1"/>
</dbReference>
<keyword evidence="5" id="KW-0539">Nucleus</keyword>
<evidence type="ECO:0000256" key="5">
    <source>
        <dbReference type="ARBA" id="ARBA00023242"/>
    </source>
</evidence>
<gene>
    <name evidence="8" type="ORF">KIW84_066113</name>
</gene>
<keyword evidence="3" id="KW-0238">DNA-binding</keyword>
<comment type="subcellular location">
    <subcellularLocation>
        <location evidence="1">Nucleus</location>
    </subcellularLocation>
</comment>
<dbReference type="EMBL" id="JAMSHJ010000006">
    <property type="protein sequence ID" value="KAI5401515.1"/>
    <property type="molecule type" value="Genomic_DNA"/>
</dbReference>
<keyword evidence="4" id="KW-0804">Transcription</keyword>
<dbReference type="GO" id="GO:0005634">
    <property type="term" value="C:nucleus"/>
    <property type="evidence" value="ECO:0007669"/>
    <property type="project" value="UniProtKB-SubCell"/>
</dbReference>
<evidence type="ECO:0000256" key="1">
    <source>
        <dbReference type="ARBA" id="ARBA00004123"/>
    </source>
</evidence>
<comment type="caution">
    <text evidence="8">The sequence shown here is derived from an EMBL/GenBank/DDBJ whole genome shotgun (WGS) entry which is preliminary data.</text>
</comment>
<dbReference type="GO" id="GO:0003677">
    <property type="term" value="F:DNA binding"/>
    <property type="evidence" value="ECO:0007669"/>
    <property type="project" value="UniProtKB-KW"/>
</dbReference>
<reference evidence="8 9" key="1">
    <citation type="journal article" date="2022" name="Nat. Genet.">
        <title>Improved pea reference genome and pan-genome highlight genomic features and evolutionary characteristics.</title>
        <authorList>
            <person name="Yang T."/>
            <person name="Liu R."/>
            <person name="Luo Y."/>
            <person name="Hu S."/>
            <person name="Wang D."/>
            <person name="Wang C."/>
            <person name="Pandey M.K."/>
            <person name="Ge S."/>
            <person name="Xu Q."/>
            <person name="Li N."/>
            <person name="Li G."/>
            <person name="Huang Y."/>
            <person name="Saxena R.K."/>
            <person name="Ji Y."/>
            <person name="Li M."/>
            <person name="Yan X."/>
            <person name="He Y."/>
            <person name="Liu Y."/>
            <person name="Wang X."/>
            <person name="Xiang C."/>
            <person name="Varshney R.K."/>
            <person name="Ding H."/>
            <person name="Gao S."/>
            <person name="Zong X."/>
        </authorList>
    </citation>
    <scope>NUCLEOTIDE SEQUENCE [LARGE SCALE GENOMIC DNA]</scope>
    <source>
        <strain evidence="8 9">cv. Zhongwan 6</strain>
    </source>
</reference>
<dbReference type="InterPro" id="IPR011598">
    <property type="entry name" value="bHLH_dom"/>
</dbReference>
<feature type="compositionally biased region" description="Basic and acidic residues" evidence="6">
    <location>
        <begin position="25"/>
        <end position="38"/>
    </location>
</feature>
<evidence type="ECO:0000256" key="2">
    <source>
        <dbReference type="ARBA" id="ARBA00023015"/>
    </source>
</evidence>
<name>A0A9D4WIN8_PEA</name>
<dbReference type="PANTHER" id="PTHR45855">
    <property type="entry name" value="TRANSCRIPTION FACTOR PIF1-RELATED"/>
    <property type="match status" value="1"/>
</dbReference>
<dbReference type="SMART" id="SM00353">
    <property type="entry name" value="HLH"/>
    <property type="match status" value="1"/>
</dbReference>
<feature type="compositionally biased region" description="Low complexity" evidence="6">
    <location>
        <begin position="9"/>
        <end position="19"/>
    </location>
</feature>
<accession>A0A9D4WIN8</accession>
<protein>
    <recommendedName>
        <fullName evidence="7">BHLH domain-containing protein</fullName>
    </recommendedName>
</protein>
<feature type="region of interest" description="Disordered" evidence="6">
    <location>
        <begin position="1"/>
        <end position="38"/>
    </location>
</feature>
<dbReference type="InterPro" id="IPR031066">
    <property type="entry name" value="bHLH_ALC-like_plant"/>
</dbReference>
<dbReference type="PROSITE" id="PS50888">
    <property type="entry name" value="BHLH"/>
    <property type="match status" value="1"/>
</dbReference>
<dbReference type="PANTHER" id="PTHR45855:SF72">
    <property type="entry name" value="HELIX LOOP HELIX DNA-BINDING DOMAIN PROTEIN"/>
    <property type="match status" value="1"/>
</dbReference>